<dbReference type="PANTHER" id="PTHR44167">
    <property type="entry name" value="OVARIAN-SPECIFIC SERINE/THREONINE-PROTEIN KINASE LOK-RELATED"/>
    <property type="match status" value="1"/>
</dbReference>
<dbReference type="SUPFAM" id="SSF56112">
    <property type="entry name" value="Protein kinase-like (PK-like)"/>
    <property type="match status" value="1"/>
</dbReference>
<feature type="domain" description="Protein kinase" evidence="2">
    <location>
        <begin position="200"/>
        <end position="447"/>
    </location>
</feature>
<organism evidence="3 4">
    <name type="scientific">Mya arenaria</name>
    <name type="common">Soft-shell clam</name>
    <dbReference type="NCBI Taxonomy" id="6604"/>
    <lineage>
        <taxon>Eukaryota</taxon>
        <taxon>Metazoa</taxon>
        <taxon>Spiralia</taxon>
        <taxon>Lophotrochozoa</taxon>
        <taxon>Mollusca</taxon>
        <taxon>Bivalvia</taxon>
        <taxon>Autobranchia</taxon>
        <taxon>Heteroconchia</taxon>
        <taxon>Euheterodonta</taxon>
        <taxon>Imparidentia</taxon>
        <taxon>Neoheterodontei</taxon>
        <taxon>Myida</taxon>
        <taxon>Myoidea</taxon>
        <taxon>Myidae</taxon>
        <taxon>Mya</taxon>
    </lineage>
</organism>
<feature type="region of interest" description="Disordered" evidence="1">
    <location>
        <begin position="67"/>
        <end position="90"/>
    </location>
</feature>
<feature type="compositionally biased region" description="Polar residues" evidence="1">
    <location>
        <begin position="73"/>
        <end position="88"/>
    </location>
</feature>
<dbReference type="SMART" id="SM00220">
    <property type="entry name" value="S_TKc"/>
    <property type="match status" value="1"/>
</dbReference>
<dbReference type="InterPro" id="IPR011009">
    <property type="entry name" value="Kinase-like_dom_sf"/>
</dbReference>
<accession>A0ABY7DGA4</accession>
<dbReference type="PANTHER" id="PTHR44167:SF24">
    <property type="entry name" value="SERINE_THREONINE-PROTEIN KINASE CHK2"/>
    <property type="match status" value="1"/>
</dbReference>
<evidence type="ECO:0000256" key="1">
    <source>
        <dbReference type="SAM" id="MobiDB-lite"/>
    </source>
</evidence>
<dbReference type="Gene3D" id="3.30.200.20">
    <property type="entry name" value="Phosphorylase Kinase, domain 1"/>
    <property type="match status" value="1"/>
</dbReference>
<dbReference type="EMBL" id="CP111012">
    <property type="protein sequence ID" value="WAQ94040.1"/>
    <property type="molecule type" value="Genomic_DNA"/>
</dbReference>
<evidence type="ECO:0000313" key="3">
    <source>
        <dbReference type="EMBL" id="WAQ94040.1"/>
    </source>
</evidence>
<evidence type="ECO:0000313" key="4">
    <source>
        <dbReference type="Proteomes" id="UP001164746"/>
    </source>
</evidence>
<dbReference type="Gene3D" id="1.10.510.10">
    <property type="entry name" value="Transferase(Phosphotransferase) domain 1"/>
    <property type="match status" value="1"/>
</dbReference>
<keyword evidence="4" id="KW-1185">Reference proteome</keyword>
<sequence>MSSITIVPPESPVTEYSGNAAQSTIGPMDAECFVDVRAGRENFQLAKYAGRLPKAVLEMRQQHYKLKQQQLQTAHSPQLPDPSSTLQHQPALKNPAWSQDKVTTSYQFKAFNAEGLILKESQKPVDEGFDSLKIKASATKPLEDDAQPSDTIQEGKVQLCSKKGCEAFLLDIDKLRGTTGVLLNDHFKPKGDRYEVGTHYNKVDRLGAGFFGTVDRCVDKRTQLKFVMKKLKKTTFNRKEDGSLVLKLTDFGSACTLRESLNFVGMTPEYLAPEIAKVALQRKFKVLNFGVSEGDVTCKVDVFSFGLVIMYIYKGCHILQKLIPQGQTSYKNFPREQQHLLQILMQPVQGVTDSHAPVAQASMETECTNDCEFIDDNAPMANIQACLIPQFHQTSPFPQTVQAYTQASNVQDVDLRRPVSSSQTVQSLRPQTLQAMRQAASRTTRLFTELDVFGKLLDLPAKSQLQEMTPESPPNPQPTAMNQDCPQAREACDICNIKQYINKIYIELYLKYKTMKYSIVFVYIYTYTMFFCV</sequence>
<evidence type="ECO:0000259" key="2">
    <source>
        <dbReference type="SMART" id="SM00220"/>
    </source>
</evidence>
<reference evidence="3" key="1">
    <citation type="submission" date="2022-11" db="EMBL/GenBank/DDBJ databases">
        <title>Centuries of genome instability and evolution in soft-shell clam transmissible cancer (bioRxiv).</title>
        <authorList>
            <person name="Hart S.F.M."/>
            <person name="Yonemitsu M.A."/>
            <person name="Giersch R.M."/>
            <person name="Beal B.F."/>
            <person name="Arriagada G."/>
            <person name="Davis B.W."/>
            <person name="Ostrander E.A."/>
            <person name="Goff S.P."/>
            <person name="Metzger M.J."/>
        </authorList>
    </citation>
    <scope>NUCLEOTIDE SEQUENCE</scope>
    <source>
        <strain evidence="3">MELC-2E11</strain>
        <tissue evidence="3">Siphon/mantle</tissue>
    </source>
</reference>
<dbReference type="InterPro" id="IPR000719">
    <property type="entry name" value="Prot_kinase_dom"/>
</dbReference>
<protein>
    <recommendedName>
        <fullName evidence="2">Protein kinase domain-containing protein</fullName>
    </recommendedName>
</protein>
<name>A0ABY7DGA4_MYAAR</name>
<gene>
    <name evidence="3" type="ORF">MAR_006511</name>
</gene>
<dbReference type="Proteomes" id="UP001164746">
    <property type="component" value="Chromosome 1"/>
</dbReference>
<proteinExistence type="predicted"/>
<feature type="region of interest" description="Disordered" evidence="1">
    <location>
        <begin position="1"/>
        <end position="21"/>
    </location>
</feature>